<dbReference type="Pfam" id="PF11823">
    <property type="entry name" value="Se_S_carrier"/>
    <property type="match status" value="1"/>
</dbReference>
<proteinExistence type="predicted"/>
<feature type="domain" description="Putative Se/S carrier protein-like" evidence="1">
    <location>
        <begin position="5"/>
        <end position="71"/>
    </location>
</feature>
<name>A0ABS4EF44_9FIRM</name>
<accession>A0ABS4EF44</accession>
<keyword evidence="3" id="KW-1185">Reference proteome</keyword>
<dbReference type="EMBL" id="JAGGJX010000009">
    <property type="protein sequence ID" value="MBP1856491.1"/>
    <property type="molecule type" value="Genomic_DNA"/>
</dbReference>
<evidence type="ECO:0000259" key="1">
    <source>
        <dbReference type="Pfam" id="PF11823"/>
    </source>
</evidence>
<gene>
    <name evidence="2" type="ORF">J2Z43_002944</name>
</gene>
<organism evidence="2 3">
    <name type="scientific">Metaclostridioides mangenotii</name>
    <dbReference type="NCBI Taxonomy" id="1540"/>
    <lineage>
        <taxon>Bacteria</taxon>
        <taxon>Bacillati</taxon>
        <taxon>Bacillota</taxon>
        <taxon>Clostridia</taxon>
        <taxon>Peptostreptococcales</taxon>
        <taxon>Peptostreptococcaceae</taxon>
        <taxon>Metaclostridioides</taxon>
    </lineage>
</organism>
<dbReference type="InterPro" id="IPR021778">
    <property type="entry name" value="Se/S_carrier-like"/>
</dbReference>
<sequence>MKEMYIVSFNSTHHAIRSEKLIKEHEVAITMLPTPREISASCGLSVKFSKDDLEAIKKILTDNEIDFKGIYHIDKKEDGTKEVNEII</sequence>
<dbReference type="Proteomes" id="UP000767291">
    <property type="component" value="Unassembled WGS sequence"/>
</dbReference>
<reference evidence="2 3" key="1">
    <citation type="submission" date="2021-03" db="EMBL/GenBank/DDBJ databases">
        <title>Genomic Encyclopedia of Type Strains, Phase IV (KMG-IV): sequencing the most valuable type-strain genomes for metagenomic binning, comparative biology and taxonomic classification.</title>
        <authorList>
            <person name="Goeker M."/>
        </authorList>
    </citation>
    <scope>NUCLEOTIDE SEQUENCE [LARGE SCALE GENOMIC DNA]</scope>
    <source>
        <strain evidence="2 3">DSM 1289</strain>
    </source>
</reference>
<comment type="caution">
    <text evidence="2">The sequence shown here is derived from an EMBL/GenBank/DDBJ whole genome shotgun (WGS) entry which is preliminary data.</text>
</comment>
<evidence type="ECO:0000313" key="3">
    <source>
        <dbReference type="Proteomes" id="UP000767291"/>
    </source>
</evidence>
<dbReference type="RefSeq" id="WP_027700845.1">
    <property type="nucleotide sequence ID" value="NZ_BAAACS010000006.1"/>
</dbReference>
<evidence type="ECO:0000313" key="2">
    <source>
        <dbReference type="EMBL" id="MBP1856491.1"/>
    </source>
</evidence>
<protein>
    <recommendedName>
        <fullName evidence="1">Putative Se/S carrier protein-like domain-containing protein</fullName>
    </recommendedName>
</protein>